<dbReference type="NCBIfam" id="TIGR00023">
    <property type="entry name" value="glycerol-3-phosphate 1-O-acyltransferase PlsY"/>
    <property type="match status" value="1"/>
</dbReference>
<dbReference type="HAMAP" id="MF_01043">
    <property type="entry name" value="PlsY"/>
    <property type="match status" value="1"/>
</dbReference>
<proteinExistence type="inferred from homology"/>
<dbReference type="EC" id="2.3.1.15" evidence="1"/>
<dbReference type="Proteomes" id="UP001548189">
    <property type="component" value="Unassembled WGS sequence"/>
</dbReference>
<organism evidence="1 2">
    <name type="scientific">Aliikangiella maris</name>
    <dbReference type="NCBI Taxonomy" id="3162458"/>
    <lineage>
        <taxon>Bacteria</taxon>
        <taxon>Pseudomonadati</taxon>
        <taxon>Pseudomonadota</taxon>
        <taxon>Gammaproteobacteria</taxon>
        <taxon>Oceanospirillales</taxon>
        <taxon>Pleioneaceae</taxon>
        <taxon>Aliikangiella</taxon>
    </lineage>
</organism>
<comment type="caution">
    <text evidence="1">The sequence shown here is derived from an EMBL/GenBank/DDBJ whole genome shotgun (WGS) entry which is preliminary data.</text>
</comment>
<evidence type="ECO:0000313" key="1">
    <source>
        <dbReference type="EMBL" id="MET1254567.1"/>
    </source>
</evidence>
<keyword evidence="1" id="KW-0012">Acyltransferase</keyword>
<keyword evidence="1" id="KW-0808">Transferase</keyword>
<dbReference type="GO" id="GO:0004366">
    <property type="term" value="F:glycerol-3-phosphate O-acyltransferase activity"/>
    <property type="evidence" value="ECO:0007669"/>
    <property type="project" value="UniProtKB-EC"/>
</dbReference>
<keyword evidence="2" id="KW-1185">Reference proteome</keyword>
<name>A0ABV2BRL4_9GAMM</name>
<dbReference type="SMART" id="SM01207">
    <property type="entry name" value="G3P_acyltransf"/>
    <property type="match status" value="1"/>
</dbReference>
<protein>
    <submittedName>
        <fullName evidence="1">Glycerol-3-phosphate 1-O-acyltransferase PlsY</fullName>
        <ecNumber evidence="1">2.3.1.15</ecNumber>
    </submittedName>
</protein>
<gene>
    <name evidence="1" type="primary">plsY</name>
    <name evidence="1" type="ORF">ABVT43_05455</name>
</gene>
<dbReference type="EMBL" id="JBEVCJ010000004">
    <property type="protein sequence ID" value="MET1254567.1"/>
    <property type="molecule type" value="Genomic_DNA"/>
</dbReference>
<reference evidence="1 2" key="1">
    <citation type="submission" date="2024-06" db="EMBL/GenBank/DDBJ databases">
        <authorList>
            <person name="Li F."/>
        </authorList>
    </citation>
    <scope>NUCLEOTIDE SEQUENCE [LARGE SCALE GENOMIC DNA]</scope>
    <source>
        <strain evidence="1 2">GXAS 311</strain>
    </source>
</reference>
<dbReference type="PANTHER" id="PTHR30309">
    <property type="entry name" value="INNER MEMBRANE PROTEIN YGIH"/>
    <property type="match status" value="1"/>
</dbReference>
<dbReference type="PANTHER" id="PTHR30309:SF0">
    <property type="entry name" value="GLYCEROL-3-PHOSPHATE ACYLTRANSFERASE-RELATED"/>
    <property type="match status" value="1"/>
</dbReference>
<sequence>MDLTYISLFTFAYLSGSISTAIVVCRILTLPDPRIVGSHNPGATNVHRIGGTKAAILTLFGDMLKTVFPLVAAIYLGYSTAFELIWLGVSGLLGHCFPVFFRFKGGKGVASLFAILIITVPDLSLIALTCWLIIVWSFRRSSIASIATAIIIPIFAYQFHSVLFIPLLFLSAVVVLRHKRNIANIIQGKEPIVGHKS</sequence>
<dbReference type="InterPro" id="IPR003811">
    <property type="entry name" value="G3P_acylTferase_PlsY"/>
</dbReference>
<evidence type="ECO:0000313" key="2">
    <source>
        <dbReference type="Proteomes" id="UP001548189"/>
    </source>
</evidence>
<dbReference type="Pfam" id="PF02660">
    <property type="entry name" value="G3P_acyltransf"/>
    <property type="match status" value="1"/>
</dbReference>
<accession>A0ABV2BRL4</accession>